<gene>
    <name evidence="1" type="ORF">J2X78_001878</name>
</gene>
<evidence type="ECO:0000313" key="2">
    <source>
        <dbReference type="Proteomes" id="UP001246858"/>
    </source>
</evidence>
<protein>
    <submittedName>
        <fullName evidence="1">Uncharacterized protein</fullName>
    </submittedName>
</protein>
<proteinExistence type="predicted"/>
<accession>A0ACC6KVT0</accession>
<keyword evidence="2" id="KW-1185">Reference proteome</keyword>
<reference evidence="1" key="1">
    <citation type="submission" date="2023-07" db="EMBL/GenBank/DDBJ databases">
        <title>Sorghum-associated microbial communities from plants grown in Nebraska, USA.</title>
        <authorList>
            <person name="Schachtman D."/>
        </authorList>
    </citation>
    <scope>NUCLEOTIDE SEQUENCE</scope>
    <source>
        <strain evidence="1">2697</strain>
    </source>
</reference>
<evidence type="ECO:0000313" key="1">
    <source>
        <dbReference type="EMBL" id="MDR6783326.1"/>
    </source>
</evidence>
<comment type="caution">
    <text evidence="1">The sequence shown here is derived from an EMBL/GenBank/DDBJ whole genome shotgun (WGS) entry which is preliminary data.</text>
</comment>
<name>A0ACC6KVT0_9SPHI</name>
<sequence>MKVTKFAAAVVLYLSAAKQIEAQVDKMLSVLDKAGVDKTLQAILAGKMTRLVAFGNGSYKEINILQAIQIWIFQLSENEFKEGITEKLVALMVRLNFKSDGFKHYCRALAPPSSENYRITVAFSVDALAYFFKLLINAGVVVAEPKSHLFLFVARHFKTPGISGDRISEHSFTNKYNQTVQATAKTVRAALVRMLKLLDKEFDLA</sequence>
<dbReference type="Proteomes" id="UP001246858">
    <property type="component" value="Unassembled WGS sequence"/>
</dbReference>
<organism evidence="1 2">
    <name type="scientific">Pedobacter africanus</name>
    <dbReference type="NCBI Taxonomy" id="151894"/>
    <lineage>
        <taxon>Bacteria</taxon>
        <taxon>Pseudomonadati</taxon>
        <taxon>Bacteroidota</taxon>
        <taxon>Sphingobacteriia</taxon>
        <taxon>Sphingobacteriales</taxon>
        <taxon>Sphingobacteriaceae</taxon>
        <taxon>Pedobacter</taxon>
    </lineage>
</organism>
<dbReference type="EMBL" id="JAVDTF010000001">
    <property type="protein sequence ID" value="MDR6783326.1"/>
    <property type="molecule type" value="Genomic_DNA"/>
</dbReference>